<dbReference type="InterPro" id="IPR043504">
    <property type="entry name" value="Peptidase_S1_PA_chymotrypsin"/>
</dbReference>
<dbReference type="InterPro" id="IPR041489">
    <property type="entry name" value="PDZ_6"/>
</dbReference>
<evidence type="ECO:0000256" key="1">
    <source>
        <dbReference type="ARBA" id="ARBA00010541"/>
    </source>
</evidence>
<comment type="caution">
    <text evidence="7">The sequence shown here is derived from an EMBL/GenBank/DDBJ whole genome shotgun (WGS) entry which is preliminary data.</text>
</comment>
<evidence type="ECO:0000256" key="3">
    <source>
        <dbReference type="ARBA" id="ARBA00022801"/>
    </source>
</evidence>
<feature type="chain" id="PRO_5021828844" evidence="5">
    <location>
        <begin position="25"/>
        <end position="389"/>
    </location>
</feature>
<dbReference type="Gene3D" id="2.30.42.10">
    <property type="match status" value="1"/>
</dbReference>
<dbReference type="Gene3D" id="2.40.10.10">
    <property type="entry name" value="Trypsin-like serine proteases"/>
    <property type="match status" value="2"/>
</dbReference>
<dbReference type="PRINTS" id="PR00834">
    <property type="entry name" value="PROTEASES2C"/>
</dbReference>
<accession>A0A538U8V6</accession>
<dbReference type="EMBL" id="VBPA01000066">
    <property type="protein sequence ID" value="TMQ72324.1"/>
    <property type="molecule type" value="Genomic_DNA"/>
</dbReference>
<dbReference type="SMART" id="SM00228">
    <property type="entry name" value="PDZ"/>
    <property type="match status" value="1"/>
</dbReference>
<gene>
    <name evidence="7" type="ORF">E6K80_02995</name>
</gene>
<dbReference type="InterPro" id="IPR036034">
    <property type="entry name" value="PDZ_sf"/>
</dbReference>
<dbReference type="Pfam" id="PF13365">
    <property type="entry name" value="Trypsin_2"/>
    <property type="match status" value="1"/>
</dbReference>
<keyword evidence="5" id="KW-0732">Signal</keyword>
<proteinExistence type="inferred from homology"/>
<protein>
    <submittedName>
        <fullName evidence="7">PDZ domain-containing protein</fullName>
    </submittedName>
</protein>
<feature type="signal peptide" evidence="5">
    <location>
        <begin position="1"/>
        <end position="24"/>
    </location>
</feature>
<dbReference type="PANTHER" id="PTHR22939">
    <property type="entry name" value="SERINE PROTEASE FAMILY S1C HTRA-RELATED"/>
    <property type="match status" value="1"/>
</dbReference>
<dbReference type="PROSITE" id="PS50106">
    <property type="entry name" value="PDZ"/>
    <property type="match status" value="1"/>
</dbReference>
<feature type="region of interest" description="Disordered" evidence="4">
    <location>
        <begin position="337"/>
        <end position="370"/>
    </location>
</feature>
<dbReference type="GO" id="GO:0004252">
    <property type="term" value="F:serine-type endopeptidase activity"/>
    <property type="evidence" value="ECO:0007669"/>
    <property type="project" value="InterPro"/>
</dbReference>
<dbReference type="Pfam" id="PF17820">
    <property type="entry name" value="PDZ_6"/>
    <property type="match status" value="1"/>
</dbReference>
<dbReference type="GO" id="GO:0006508">
    <property type="term" value="P:proteolysis"/>
    <property type="evidence" value="ECO:0007669"/>
    <property type="project" value="UniProtKB-KW"/>
</dbReference>
<dbReference type="Proteomes" id="UP000319836">
    <property type="component" value="Unassembled WGS sequence"/>
</dbReference>
<feature type="region of interest" description="Disordered" evidence="4">
    <location>
        <begin position="203"/>
        <end position="225"/>
    </location>
</feature>
<dbReference type="SUPFAM" id="SSF50494">
    <property type="entry name" value="Trypsin-like serine proteases"/>
    <property type="match status" value="1"/>
</dbReference>
<keyword evidence="2" id="KW-0645">Protease</keyword>
<comment type="similarity">
    <text evidence="1">Belongs to the peptidase S1C family.</text>
</comment>
<dbReference type="InterPro" id="IPR009003">
    <property type="entry name" value="Peptidase_S1_PA"/>
</dbReference>
<keyword evidence="3" id="KW-0378">Hydrolase</keyword>
<evidence type="ECO:0000256" key="2">
    <source>
        <dbReference type="ARBA" id="ARBA00022670"/>
    </source>
</evidence>
<name>A0A538U8V6_UNCEI</name>
<evidence type="ECO:0000256" key="4">
    <source>
        <dbReference type="SAM" id="MobiDB-lite"/>
    </source>
</evidence>
<evidence type="ECO:0000259" key="6">
    <source>
        <dbReference type="PROSITE" id="PS50106"/>
    </source>
</evidence>
<organism evidence="7 8">
    <name type="scientific">Eiseniibacteriota bacterium</name>
    <dbReference type="NCBI Taxonomy" id="2212470"/>
    <lineage>
        <taxon>Bacteria</taxon>
        <taxon>Candidatus Eiseniibacteriota</taxon>
    </lineage>
</organism>
<dbReference type="PANTHER" id="PTHR22939:SF129">
    <property type="entry name" value="SERINE PROTEASE HTRA2, MITOCHONDRIAL"/>
    <property type="match status" value="1"/>
</dbReference>
<reference evidence="7 8" key="1">
    <citation type="journal article" date="2019" name="Nat. Microbiol.">
        <title>Mediterranean grassland soil C-N compound turnover is dependent on rainfall and depth, and is mediated by genomically divergent microorganisms.</title>
        <authorList>
            <person name="Diamond S."/>
            <person name="Andeer P.F."/>
            <person name="Li Z."/>
            <person name="Crits-Christoph A."/>
            <person name="Burstein D."/>
            <person name="Anantharaman K."/>
            <person name="Lane K.R."/>
            <person name="Thomas B.C."/>
            <person name="Pan C."/>
            <person name="Northen T.R."/>
            <person name="Banfield J.F."/>
        </authorList>
    </citation>
    <scope>NUCLEOTIDE SEQUENCE [LARGE SCALE GENOMIC DNA]</scope>
    <source>
        <strain evidence="7">WS_10</strain>
    </source>
</reference>
<dbReference type="InterPro" id="IPR001940">
    <property type="entry name" value="Peptidase_S1C"/>
</dbReference>
<evidence type="ECO:0000313" key="7">
    <source>
        <dbReference type="EMBL" id="TMQ72324.1"/>
    </source>
</evidence>
<dbReference type="AlphaFoldDB" id="A0A538U8V6"/>
<evidence type="ECO:0000313" key="8">
    <source>
        <dbReference type="Proteomes" id="UP000319836"/>
    </source>
</evidence>
<evidence type="ECO:0000256" key="5">
    <source>
        <dbReference type="SAM" id="SignalP"/>
    </source>
</evidence>
<sequence length="389" mass="41446">MSRRWLGCGGVALALVLMAGGSHAQGALSALQTDMDQIAQRARPAVVTVFAQRTLPPKAGPRGLERRTRTRVGSGVAVEENGILTTASVVMNAQRVVIRTANGLQAEAQVAGLDPIFNLALLRVSSVRLPAVRFGDAKDGQIGSWVISLGTSYRAQPTQSVGNVAYRYREPHQSLLQLTNTVYPGNSGAAALNSRGELMGIVQGELSPPEPADADPGDERRPGGASFVLPIETVRPVFESLRRSGRVPHGFLGVRTRAASVQAVTGGDKTPIGALVESVVPGGPAESVGIKPGDLIVAFEGERVEYPEQLARWVAATRPGAPVKLVWVRDEIGRTGRATLGESPDPIPQWVLNDADAETPQPPVRVSELEREIRRLSDELERIKTSGQR</sequence>
<dbReference type="SUPFAM" id="SSF50156">
    <property type="entry name" value="PDZ domain-like"/>
    <property type="match status" value="1"/>
</dbReference>
<feature type="domain" description="PDZ" evidence="6">
    <location>
        <begin position="238"/>
        <end position="305"/>
    </location>
</feature>
<dbReference type="InterPro" id="IPR001478">
    <property type="entry name" value="PDZ"/>
</dbReference>